<feature type="compositionally biased region" description="Polar residues" evidence="1">
    <location>
        <begin position="15"/>
        <end position="27"/>
    </location>
</feature>
<sequence>MELIPHALSLRNNFSGAGCSSDSTRTPTLARGPPRPRERLSIRGTGARNTRPFILVGCGGLRLDLRRRAGSPVRRALLFHLQPNRCIWNNTLSPGLPRDSSCVSYILHGHRGLESGASSQPTTRWLSHTRSTPPSYVLTSASLTALRRNRTSKANMHAASPIVAYTRTQVTYWSPYRQPSRRDRAAARQSQVICESRGNQSICTQA</sequence>
<accession>A0A1Y1ZJE9</accession>
<gene>
    <name evidence="2" type="ORF">BCR34DRAFT_352847</name>
</gene>
<comment type="caution">
    <text evidence="2">The sequence shown here is derived from an EMBL/GenBank/DDBJ whole genome shotgun (WGS) entry which is preliminary data.</text>
</comment>
<reference evidence="2 3" key="1">
    <citation type="submission" date="2016-07" db="EMBL/GenBank/DDBJ databases">
        <title>Pervasive Adenine N6-methylation of Active Genes in Fungi.</title>
        <authorList>
            <consortium name="DOE Joint Genome Institute"/>
            <person name="Mondo S.J."/>
            <person name="Dannebaum R.O."/>
            <person name="Kuo R.C."/>
            <person name="Labutti K."/>
            <person name="Haridas S."/>
            <person name="Kuo A."/>
            <person name="Salamov A."/>
            <person name="Ahrendt S.R."/>
            <person name="Lipzen A."/>
            <person name="Sullivan W."/>
            <person name="Andreopoulos W.B."/>
            <person name="Clum A."/>
            <person name="Lindquist E."/>
            <person name="Daum C."/>
            <person name="Ramamoorthy G.K."/>
            <person name="Gryganskyi A."/>
            <person name="Culley D."/>
            <person name="Magnuson J.K."/>
            <person name="James T.Y."/>
            <person name="O'Malley M.A."/>
            <person name="Stajich J.E."/>
            <person name="Spatafora J.W."/>
            <person name="Visel A."/>
            <person name="Grigoriev I.V."/>
        </authorList>
    </citation>
    <scope>NUCLEOTIDE SEQUENCE [LARGE SCALE GENOMIC DNA]</scope>
    <source>
        <strain evidence="2 3">CBS 115471</strain>
    </source>
</reference>
<dbReference type="AlphaFoldDB" id="A0A1Y1ZJE9"/>
<proteinExistence type="predicted"/>
<evidence type="ECO:0000313" key="3">
    <source>
        <dbReference type="Proteomes" id="UP000193144"/>
    </source>
</evidence>
<dbReference type="Proteomes" id="UP000193144">
    <property type="component" value="Unassembled WGS sequence"/>
</dbReference>
<feature type="region of interest" description="Disordered" evidence="1">
    <location>
        <begin position="15"/>
        <end position="37"/>
    </location>
</feature>
<dbReference type="EMBL" id="MCFA01000074">
    <property type="protein sequence ID" value="ORY10346.1"/>
    <property type="molecule type" value="Genomic_DNA"/>
</dbReference>
<protein>
    <submittedName>
        <fullName evidence="2">Uncharacterized protein</fullName>
    </submittedName>
</protein>
<evidence type="ECO:0000313" key="2">
    <source>
        <dbReference type="EMBL" id="ORY10346.1"/>
    </source>
</evidence>
<evidence type="ECO:0000256" key="1">
    <source>
        <dbReference type="SAM" id="MobiDB-lite"/>
    </source>
</evidence>
<name>A0A1Y1ZJE9_9PLEO</name>
<organism evidence="2 3">
    <name type="scientific">Clohesyomyces aquaticus</name>
    <dbReference type="NCBI Taxonomy" id="1231657"/>
    <lineage>
        <taxon>Eukaryota</taxon>
        <taxon>Fungi</taxon>
        <taxon>Dikarya</taxon>
        <taxon>Ascomycota</taxon>
        <taxon>Pezizomycotina</taxon>
        <taxon>Dothideomycetes</taxon>
        <taxon>Pleosporomycetidae</taxon>
        <taxon>Pleosporales</taxon>
        <taxon>Lindgomycetaceae</taxon>
        <taxon>Clohesyomyces</taxon>
    </lineage>
</organism>
<keyword evidence="3" id="KW-1185">Reference proteome</keyword>